<dbReference type="KEGG" id="slim:SCL_0765"/>
<evidence type="ECO:0000313" key="2">
    <source>
        <dbReference type="Proteomes" id="UP000243180"/>
    </source>
</evidence>
<dbReference type="EMBL" id="AP014879">
    <property type="protein sequence ID" value="BAV33085.1"/>
    <property type="molecule type" value="Genomic_DNA"/>
</dbReference>
<name>A0A1B4XE57_9GAMM</name>
<accession>A0A1B4XE57</accession>
<gene>
    <name evidence="1" type="ORF">SCL_0765</name>
</gene>
<reference evidence="1 2" key="1">
    <citation type="submission" date="2015-05" db="EMBL/GenBank/DDBJ databases">
        <title>Complete genome sequence of a sulfur-oxidizing gammaproteobacterium strain HA5.</title>
        <authorList>
            <person name="Miura A."/>
            <person name="Kojima H."/>
            <person name="Fukui M."/>
        </authorList>
    </citation>
    <scope>NUCLEOTIDE SEQUENCE [LARGE SCALE GENOMIC DNA]</scope>
    <source>
        <strain evidence="1 2">HA5</strain>
    </source>
</reference>
<dbReference type="OrthoDB" id="6183506at2"/>
<evidence type="ECO:0008006" key="3">
    <source>
        <dbReference type="Google" id="ProtNLM"/>
    </source>
</evidence>
<proteinExistence type="predicted"/>
<sequence length="70" mass="7668">MNQRESQRRLAEAVRDACGKAAQEAYENAGISGLCEEGRWECAISAIRALDLEAVINAMPDDSQENKDAK</sequence>
<dbReference type="InParanoid" id="A0A1B4XE57"/>
<dbReference type="AlphaFoldDB" id="A0A1B4XE57"/>
<organism evidence="1 2">
    <name type="scientific">Sulfuricaulis limicola</name>
    <dbReference type="NCBI Taxonomy" id="1620215"/>
    <lineage>
        <taxon>Bacteria</taxon>
        <taxon>Pseudomonadati</taxon>
        <taxon>Pseudomonadota</taxon>
        <taxon>Gammaproteobacteria</taxon>
        <taxon>Acidiferrobacterales</taxon>
        <taxon>Acidiferrobacteraceae</taxon>
        <taxon>Sulfuricaulis</taxon>
    </lineage>
</organism>
<evidence type="ECO:0000313" key="1">
    <source>
        <dbReference type="EMBL" id="BAV33085.1"/>
    </source>
</evidence>
<dbReference type="Proteomes" id="UP000243180">
    <property type="component" value="Chromosome"/>
</dbReference>
<keyword evidence="2" id="KW-1185">Reference proteome</keyword>
<protein>
    <recommendedName>
        <fullName evidence="3">Acetyltransferase</fullName>
    </recommendedName>
</protein>